<dbReference type="Proteomes" id="UP001055102">
    <property type="component" value="Unassembled WGS sequence"/>
</dbReference>
<evidence type="ECO:0000313" key="3">
    <source>
        <dbReference type="Proteomes" id="UP001055102"/>
    </source>
</evidence>
<evidence type="ECO:0000313" key="2">
    <source>
        <dbReference type="EMBL" id="GJE06981.1"/>
    </source>
</evidence>
<protein>
    <submittedName>
        <fullName evidence="2">Uncharacterized protein</fullName>
    </submittedName>
</protein>
<organism evidence="2 3">
    <name type="scientific">Methylobacterium jeotgali</name>
    <dbReference type="NCBI Taxonomy" id="381630"/>
    <lineage>
        <taxon>Bacteria</taxon>
        <taxon>Pseudomonadati</taxon>
        <taxon>Pseudomonadota</taxon>
        <taxon>Alphaproteobacteria</taxon>
        <taxon>Hyphomicrobiales</taxon>
        <taxon>Methylobacteriaceae</taxon>
        <taxon>Methylobacterium</taxon>
    </lineage>
</organism>
<gene>
    <name evidence="2" type="ORF">AOPFMNJM_2304</name>
</gene>
<dbReference type="EMBL" id="BPQR01000038">
    <property type="protein sequence ID" value="GJE06981.1"/>
    <property type="molecule type" value="Genomic_DNA"/>
</dbReference>
<dbReference type="RefSeq" id="WP_373320017.1">
    <property type="nucleotide sequence ID" value="NZ_BPQR01000038.1"/>
</dbReference>
<keyword evidence="3" id="KW-1185">Reference proteome</keyword>
<accession>A0ABQ4SZA0</accession>
<proteinExistence type="predicted"/>
<feature type="region of interest" description="Disordered" evidence="1">
    <location>
        <begin position="55"/>
        <end position="94"/>
    </location>
</feature>
<comment type="caution">
    <text evidence="2">The sequence shown here is derived from an EMBL/GenBank/DDBJ whole genome shotgun (WGS) entry which is preliminary data.</text>
</comment>
<reference evidence="2" key="2">
    <citation type="submission" date="2021-08" db="EMBL/GenBank/DDBJ databases">
        <authorList>
            <person name="Tani A."/>
            <person name="Ola A."/>
            <person name="Ogura Y."/>
            <person name="Katsura K."/>
            <person name="Hayashi T."/>
        </authorList>
    </citation>
    <scope>NUCLEOTIDE SEQUENCE</scope>
    <source>
        <strain evidence="2">LMG 23639</strain>
    </source>
</reference>
<reference evidence="2" key="1">
    <citation type="journal article" date="2021" name="Front. Microbiol.">
        <title>Comprehensive Comparative Genomics and Phenotyping of Methylobacterium Species.</title>
        <authorList>
            <person name="Alessa O."/>
            <person name="Ogura Y."/>
            <person name="Fujitani Y."/>
            <person name="Takami H."/>
            <person name="Hayashi T."/>
            <person name="Sahin N."/>
            <person name="Tani A."/>
        </authorList>
    </citation>
    <scope>NUCLEOTIDE SEQUENCE</scope>
    <source>
        <strain evidence="2">LMG 23639</strain>
    </source>
</reference>
<evidence type="ECO:0000256" key="1">
    <source>
        <dbReference type="SAM" id="MobiDB-lite"/>
    </source>
</evidence>
<feature type="compositionally biased region" description="Basic and acidic residues" evidence="1">
    <location>
        <begin position="81"/>
        <end position="94"/>
    </location>
</feature>
<sequence length="94" mass="10163">MDRSEPSFNQFEVMDMRTSLLAGAVLGSLFAAQAATAQTTVIERRGADVVVDRPATTSTTRVERRESSDGCATKSVTKTNDMGDRKTVTKESCD</sequence>
<name>A0ABQ4SZA0_9HYPH</name>